<protein>
    <submittedName>
        <fullName evidence="1">Uncharacterized protein</fullName>
    </submittedName>
</protein>
<dbReference type="AlphaFoldDB" id="A0A377FVV8"/>
<name>A0A377FVV8_9BACL</name>
<proteinExistence type="predicted"/>
<sequence length="52" mass="6385">MYCLLLQIRIYCIIAVNRLSSTFDEGFRNQYTIYKDYYVRNRLILTNISHEF</sequence>
<dbReference type="Proteomes" id="UP000254060">
    <property type="component" value="Unassembled WGS sequence"/>
</dbReference>
<dbReference type="STRING" id="1397694.GCA_000702585_02851"/>
<dbReference type="EMBL" id="UGGP01000001">
    <property type="protein sequence ID" value="STO08970.1"/>
    <property type="molecule type" value="Genomic_DNA"/>
</dbReference>
<organism evidence="1 2">
    <name type="scientific">Exiguobacterium aurantiacum</name>
    <dbReference type="NCBI Taxonomy" id="33987"/>
    <lineage>
        <taxon>Bacteria</taxon>
        <taxon>Bacillati</taxon>
        <taxon>Bacillota</taxon>
        <taxon>Bacilli</taxon>
        <taxon>Bacillales</taxon>
        <taxon>Bacillales Family XII. Incertae Sedis</taxon>
        <taxon>Exiguobacterium</taxon>
    </lineage>
</organism>
<accession>A0A377FVV8</accession>
<evidence type="ECO:0000313" key="2">
    <source>
        <dbReference type="Proteomes" id="UP000254060"/>
    </source>
</evidence>
<gene>
    <name evidence="1" type="ORF">NCTC13163_02365</name>
</gene>
<reference evidence="1 2" key="1">
    <citation type="submission" date="2018-06" db="EMBL/GenBank/DDBJ databases">
        <authorList>
            <consortium name="Pathogen Informatics"/>
            <person name="Doyle S."/>
        </authorList>
    </citation>
    <scope>NUCLEOTIDE SEQUENCE [LARGE SCALE GENOMIC DNA]</scope>
    <source>
        <strain evidence="1 2">NCTC13163</strain>
    </source>
</reference>
<evidence type="ECO:0000313" key="1">
    <source>
        <dbReference type="EMBL" id="STO08970.1"/>
    </source>
</evidence>